<dbReference type="InterPro" id="IPR003439">
    <property type="entry name" value="ABC_transporter-like_ATP-bd"/>
</dbReference>
<keyword evidence="7 12" id="KW-0067">ATP-binding</keyword>
<dbReference type="GO" id="GO:0005524">
    <property type="term" value="F:ATP binding"/>
    <property type="evidence" value="ECO:0007669"/>
    <property type="project" value="UniProtKB-KW"/>
</dbReference>
<evidence type="ECO:0000256" key="3">
    <source>
        <dbReference type="ARBA" id="ARBA00022448"/>
    </source>
</evidence>
<evidence type="ECO:0000313" key="13">
    <source>
        <dbReference type="Proteomes" id="UP000199220"/>
    </source>
</evidence>
<reference evidence="13" key="1">
    <citation type="submission" date="2016-10" db="EMBL/GenBank/DDBJ databases">
        <authorList>
            <person name="Varghese N."/>
            <person name="Submissions S."/>
        </authorList>
    </citation>
    <scope>NUCLEOTIDE SEQUENCE [LARGE SCALE GENOMIC DNA]</scope>
    <source>
        <strain evidence="13">DSM 21368</strain>
    </source>
</reference>
<dbReference type="STRING" id="648782.SAMN04488554_0120"/>
<dbReference type="RefSeq" id="WP_089771225.1">
    <property type="nucleotide sequence ID" value="NZ_FNTX01000001.1"/>
</dbReference>
<evidence type="ECO:0000256" key="10">
    <source>
        <dbReference type="SAM" id="MobiDB-lite"/>
    </source>
</evidence>
<keyword evidence="13" id="KW-1185">Reference proteome</keyword>
<dbReference type="FunFam" id="3.40.50.300:FF:000016">
    <property type="entry name" value="Oligopeptide ABC transporter ATP-binding component"/>
    <property type="match status" value="2"/>
</dbReference>
<dbReference type="InterPro" id="IPR027417">
    <property type="entry name" value="P-loop_NTPase"/>
</dbReference>
<dbReference type="InterPro" id="IPR003593">
    <property type="entry name" value="AAA+_ATPase"/>
</dbReference>
<keyword evidence="6" id="KW-0547">Nucleotide-binding</keyword>
<dbReference type="Pfam" id="PF00005">
    <property type="entry name" value="ABC_tran"/>
    <property type="match status" value="2"/>
</dbReference>
<evidence type="ECO:0000256" key="1">
    <source>
        <dbReference type="ARBA" id="ARBA00004202"/>
    </source>
</evidence>
<evidence type="ECO:0000256" key="2">
    <source>
        <dbReference type="ARBA" id="ARBA00005417"/>
    </source>
</evidence>
<dbReference type="InterPro" id="IPR050388">
    <property type="entry name" value="ABC_Ni/Peptide_Import"/>
</dbReference>
<dbReference type="Proteomes" id="UP000199220">
    <property type="component" value="Unassembled WGS sequence"/>
</dbReference>
<feature type="region of interest" description="Disordered" evidence="10">
    <location>
        <begin position="639"/>
        <end position="660"/>
    </location>
</feature>
<dbReference type="NCBIfam" id="NF008453">
    <property type="entry name" value="PRK11308.1"/>
    <property type="match status" value="2"/>
</dbReference>
<dbReference type="PANTHER" id="PTHR43297:SF14">
    <property type="entry name" value="ATPASE AAA-TYPE CORE DOMAIN-CONTAINING PROTEIN"/>
    <property type="match status" value="1"/>
</dbReference>
<dbReference type="SMART" id="SM00382">
    <property type="entry name" value="AAA"/>
    <property type="match status" value="2"/>
</dbReference>
<evidence type="ECO:0000256" key="4">
    <source>
        <dbReference type="ARBA" id="ARBA00022475"/>
    </source>
</evidence>
<dbReference type="PROSITE" id="PS50893">
    <property type="entry name" value="ABC_TRANSPORTER_2"/>
    <property type="match status" value="2"/>
</dbReference>
<evidence type="ECO:0000256" key="7">
    <source>
        <dbReference type="ARBA" id="ARBA00022840"/>
    </source>
</evidence>
<dbReference type="GO" id="GO:0015833">
    <property type="term" value="P:peptide transport"/>
    <property type="evidence" value="ECO:0007669"/>
    <property type="project" value="InterPro"/>
</dbReference>
<name>A0A1H5BIT7_9MICO</name>
<feature type="domain" description="ABC transporter" evidence="11">
    <location>
        <begin position="378"/>
        <end position="633"/>
    </location>
</feature>
<dbReference type="NCBIfam" id="NF007739">
    <property type="entry name" value="PRK10419.1"/>
    <property type="match status" value="2"/>
</dbReference>
<evidence type="ECO:0000313" key="12">
    <source>
        <dbReference type="EMBL" id="SED54543.1"/>
    </source>
</evidence>
<dbReference type="InterPro" id="IPR013563">
    <property type="entry name" value="Oligopep_ABC_C"/>
</dbReference>
<evidence type="ECO:0000256" key="5">
    <source>
        <dbReference type="ARBA" id="ARBA00022519"/>
    </source>
</evidence>
<evidence type="ECO:0000256" key="8">
    <source>
        <dbReference type="ARBA" id="ARBA00022967"/>
    </source>
</evidence>
<proteinExistence type="inferred from homology"/>
<accession>A0A1H5BIT7</accession>
<dbReference type="OrthoDB" id="4008250at2"/>
<protein>
    <submittedName>
        <fullName evidence="12">Peptide/nickel transport system ATP-binding protein</fullName>
    </submittedName>
</protein>
<dbReference type="PANTHER" id="PTHR43297">
    <property type="entry name" value="OLIGOPEPTIDE TRANSPORT ATP-BINDING PROTEIN APPD"/>
    <property type="match status" value="1"/>
</dbReference>
<keyword evidence="5" id="KW-0997">Cell inner membrane</keyword>
<dbReference type="InterPro" id="IPR017871">
    <property type="entry name" value="ABC_transporter-like_CS"/>
</dbReference>
<feature type="domain" description="ABC transporter" evidence="11">
    <location>
        <begin position="20"/>
        <end position="277"/>
    </location>
</feature>
<keyword evidence="8" id="KW-1278">Translocase</keyword>
<dbReference type="SUPFAM" id="SSF52540">
    <property type="entry name" value="P-loop containing nucleoside triphosphate hydrolases"/>
    <property type="match status" value="2"/>
</dbReference>
<evidence type="ECO:0000256" key="6">
    <source>
        <dbReference type="ARBA" id="ARBA00022741"/>
    </source>
</evidence>
<dbReference type="AlphaFoldDB" id="A0A1H5BIT7"/>
<comment type="subcellular location">
    <subcellularLocation>
        <location evidence="1">Cell membrane</location>
        <topology evidence="1">Peripheral membrane protein</topology>
    </subcellularLocation>
</comment>
<dbReference type="GO" id="GO:0016887">
    <property type="term" value="F:ATP hydrolysis activity"/>
    <property type="evidence" value="ECO:0007669"/>
    <property type="project" value="InterPro"/>
</dbReference>
<keyword evidence="4" id="KW-1003">Cell membrane</keyword>
<comment type="similarity">
    <text evidence="2">Belongs to the ABC transporter superfamily.</text>
</comment>
<keyword evidence="9" id="KW-0472">Membrane</keyword>
<organism evidence="12 13">
    <name type="scientific">Ruania alba</name>
    <dbReference type="NCBI Taxonomy" id="648782"/>
    <lineage>
        <taxon>Bacteria</taxon>
        <taxon>Bacillati</taxon>
        <taxon>Actinomycetota</taxon>
        <taxon>Actinomycetes</taxon>
        <taxon>Micrococcales</taxon>
        <taxon>Ruaniaceae</taxon>
        <taxon>Ruania</taxon>
    </lineage>
</organism>
<evidence type="ECO:0000256" key="9">
    <source>
        <dbReference type="ARBA" id="ARBA00023136"/>
    </source>
</evidence>
<dbReference type="CDD" id="cd03257">
    <property type="entry name" value="ABC_NikE_OppD_transporters"/>
    <property type="match status" value="2"/>
</dbReference>
<dbReference type="EMBL" id="FNTX01000001">
    <property type="protein sequence ID" value="SED54543.1"/>
    <property type="molecule type" value="Genomic_DNA"/>
</dbReference>
<dbReference type="GO" id="GO:0005886">
    <property type="term" value="C:plasma membrane"/>
    <property type="evidence" value="ECO:0007669"/>
    <property type="project" value="UniProtKB-SubCell"/>
</dbReference>
<dbReference type="PROSITE" id="PS00211">
    <property type="entry name" value="ABC_TRANSPORTER_1"/>
    <property type="match status" value="2"/>
</dbReference>
<sequence>MNDTLADTSPRTDASPTPLLEIADLHTHFDTADGEVRAVDGVSLSVRPGRTLCVVGESGCGKSITARSVLQLVDSPGRIVSGAVHWAKPGEDPVELTGLETDGEQMRAIRGNDIGMVFQEPMASLSPMYTVGAQLSEAIRLHREVDPAEARRIGVELLERVGIPQAEGRFDAYPFQLSGGMCQRVMIAIALSCDPALLIADEPTTALDVTTQARILDLLKGLQRDTGMAMMFITHDLGVVAEIADDVTVMYLGRAVEHGTVEQIFTEPKHPYTRALLESLPTMDETAARRPLTAIRGMVPHPQNRPSGCPFRTRCDFAMPGVCDVDAPPETAFADGHQAYCHLYSSSDERAVPLPAPTVREPIAAVERTGPTDDAPLLEVKDLTKHYAVSGGMFRRRKGTVHAVDGVDLTIRPGETLGLVGESGCGKTTLGRSIARLVDASSGEILFRKEDGTQVDLAQLQGAALRRYRTQVRVIFQDPFSSLNPRMTVEQIVGEPLKANGLASGSTLSDRVAQMLRRVGIRPEYMPRYPHAFSGGERQRLNIARALITRPRLVVADEPVSALDVSVRAQILNLLSDLQEEFGLTYLFISHDLSVVEHVSDRVAVMYLGRIIEEGPTDALYRSPQHPYTQALLHAVPIPDPSARPERAEAGSDELPDPMNPPAGCSFHTRCAYMTETPCATVHPELRPAGESRSAACHLSDQLTLPGIARTRNEDRSAS</sequence>
<gene>
    <name evidence="12" type="ORF">SAMN04488554_0120</name>
</gene>
<dbReference type="Gene3D" id="3.40.50.300">
    <property type="entry name" value="P-loop containing nucleotide triphosphate hydrolases"/>
    <property type="match status" value="2"/>
</dbReference>
<evidence type="ECO:0000259" key="11">
    <source>
        <dbReference type="PROSITE" id="PS50893"/>
    </source>
</evidence>
<keyword evidence="3" id="KW-0813">Transport</keyword>
<dbReference type="Pfam" id="PF08352">
    <property type="entry name" value="oligo_HPY"/>
    <property type="match status" value="2"/>
</dbReference>
<dbReference type="NCBIfam" id="TIGR01727">
    <property type="entry name" value="oligo_HPY"/>
    <property type="match status" value="2"/>
</dbReference>